<dbReference type="InterPro" id="IPR013785">
    <property type="entry name" value="Aldolase_TIM"/>
</dbReference>
<dbReference type="InterPro" id="IPR031338">
    <property type="entry name" value="KDPG/KHG_AS_2"/>
</dbReference>
<evidence type="ECO:0000256" key="5">
    <source>
        <dbReference type="ARBA" id="ARBA00023277"/>
    </source>
</evidence>
<dbReference type="KEGG" id="trz:GWP43_11195"/>
<dbReference type="GO" id="GO:0008700">
    <property type="term" value="F:(R,S)-4-hydroxy-2-oxoglutarate aldolase activity"/>
    <property type="evidence" value="ECO:0007669"/>
    <property type="project" value="UniProtKB-EC"/>
</dbReference>
<dbReference type="EC" id="4.1.3.16" evidence="6"/>
<dbReference type="PANTHER" id="PTHR30246">
    <property type="entry name" value="2-KETO-3-DEOXY-6-PHOSPHOGLUCONATE ALDOLASE"/>
    <property type="match status" value="1"/>
</dbReference>
<reference evidence="6 7" key="1">
    <citation type="submission" date="2020-01" db="EMBL/GenBank/DDBJ databases">
        <title>Complete genome sequence of a human oral phylogroup 1 Treponema sp. strain ATCC 700766, originally isolated from periodontitis dental plaque.</title>
        <authorList>
            <person name="Chan Y."/>
            <person name="Huo Y.-B."/>
            <person name="Yu X.-L."/>
            <person name="Zeng H."/>
            <person name="Leung W.-K."/>
            <person name="Watt R.M."/>
        </authorList>
    </citation>
    <scope>NUCLEOTIDE SEQUENCE [LARGE SCALE GENOMIC DNA]</scope>
    <source>
        <strain evidence="6 7">OMZ 804</strain>
    </source>
</reference>
<dbReference type="PANTHER" id="PTHR30246:SF1">
    <property type="entry name" value="2-DEHYDRO-3-DEOXY-6-PHOSPHOGALACTONATE ALDOLASE-RELATED"/>
    <property type="match status" value="1"/>
</dbReference>
<dbReference type="NCBIfam" id="NF005119">
    <property type="entry name" value="PRK06552.1"/>
    <property type="match status" value="1"/>
</dbReference>
<dbReference type="EC" id="4.1.2.14" evidence="6"/>
<evidence type="ECO:0000256" key="4">
    <source>
        <dbReference type="ARBA" id="ARBA00023239"/>
    </source>
</evidence>
<organism evidence="6 7">
    <name type="scientific">Treponema vincentii</name>
    <dbReference type="NCBI Taxonomy" id="69710"/>
    <lineage>
        <taxon>Bacteria</taxon>
        <taxon>Pseudomonadati</taxon>
        <taxon>Spirochaetota</taxon>
        <taxon>Spirochaetia</taxon>
        <taxon>Spirochaetales</taxon>
        <taxon>Treponemataceae</taxon>
        <taxon>Treponema</taxon>
    </lineage>
</organism>
<dbReference type="Pfam" id="PF01081">
    <property type="entry name" value="Aldolase"/>
    <property type="match status" value="1"/>
</dbReference>
<protein>
    <submittedName>
        <fullName evidence="6">Bifunctional 4-hydroxy-2-oxoglutarate aldolase/2-dehydro-3-deoxy-phosphogluconate aldolase</fullName>
        <ecNumber evidence="6">4.1.2.14</ecNumber>
        <ecNumber evidence="6">4.1.3.16</ecNumber>
    </submittedName>
</protein>
<dbReference type="Proteomes" id="UP000464374">
    <property type="component" value="Chromosome"/>
</dbReference>
<keyword evidence="4 6" id="KW-0456">Lyase</keyword>
<dbReference type="AlphaFoldDB" id="A0A6P1Y310"/>
<gene>
    <name evidence="6" type="primary">eda</name>
    <name evidence="6" type="ORF">GWP43_11195</name>
</gene>
<dbReference type="Gene3D" id="3.20.20.70">
    <property type="entry name" value="Aldolase class I"/>
    <property type="match status" value="1"/>
</dbReference>
<evidence type="ECO:0000256" key="2">
    <source>
        <dbReference type="ARBA" id="ARBA00006906"/>
    </source>
</evidence>
<name>A0A6P1Y310_9SPIR</name>
<dbReference type="RefSeq" id="WP_162664220.1">
    <property type="nucleotide sequence ID" value="NZ_CP048020.1"/>
</dbReference>
<comment type="similarity">
    <text evidence="2">Belongs to the KHG/KDPG aldolase family.</text>
</comment>
<dbReference type="NCBIfam" id="TIGR01182">
    <property type="entry name" value="eda"/>
    <property type="match status" value="1"/>
</dbReference>
<dbReference type="SUPFAM" id="SSF51569">
    <property type="entry name" value="Aldolase"/>
    <property type="match status" value="1"/>
</dbReference>
<dbReference type="CDD" id="cd00452">
    <property type="entry name" value="KDPG_aldolase"/>
    <property type="match status" value="1"/>
</dbReference>
<evidence type="ECO:0000256" key="1">
    <source>
        <dbReference type="ARBA" id="ARBA00004761"/>
    </source>
</evidence>
<dbReference type="EMBL" id="CP048020">
    <property type="protein sequence ID" value="QHX43915.1"/>
    <property type="molecule type" value="Genomic_DNA"/>
</dbReference>
<sequence length="215" mass="22535">MKKYELIQALIEAGAVAVIRAENKAQGLKIVEAVRAGGITAIEITMTVPHADEIIRELNEAFGADVLLGAGTVLDAETARVCILAGAQYIVGPSFNEDCARLCNRYAVPYIPGVMTPQEAVRALEFGADILKLFPAELFGPKIISAFKGPLPQGIYMPTGGITVENAAEWIKAGAAVLGIGGSLTKGAKTGDFGSVTRTARQLKEVIAAARGLQL</sequence>
<keyword evidence="5" id="KW-0119">Carbohydrate metabolism</keyword>
<dbReference type="PROSITE" id="PS00160">
    <property type="entry name" value="ALDOLASE_KDPG_KHG_2"/>
    <property type="match status" value="1"/>
</dbReference>
<dbReference type="GO" id="GO:0008675">
    <property type="term" value="F:2-dehydro-3-deoxy-phosphogluconate aldolase activity"/>
    <property type="evidence" value="ECO:0007669"/>
    <property type="project" value="UniProtKB-EC"/>
</dbReference>
<comment type="pathway">
    <text evidence="1">Carbohydrate acid metabolism.</text>
</comment>
<proteinExistence type="inferred from homology"/>
<evidence type="ECO:0000313" key="6">
    <source>
        <dbReference type="EMBL" id="QHX43915.1"/>
    </source>
</evidence>
<evidence type="ECO:0000256" key="3">
    <source>
        <dbReference type="ARBA" id="ARBA00011233"/>
    </source>
</evidence>
<comment type="subunit">
    <text evidence="3">Homotrimer.</text>
</comment>
<accession>A0A6P1Y310</accession>
<dbReference type="InterPro" id="IPR000887">
    <property type="entry name" value="Aldlse_KDPG_KHG"/>
</dbReference>
<evidence type="ECO:0000313" key="7">
    <source>
        <dbReference type="Proteomes" id="UP000464374"/>
    </source>
</evidence>